<dbReference type="Proteomes" id="UP000504610">
    <property type="component" value="Chromosome 3"/>
</dbReference>
<protein>
    <submittedName>
        <fullName evidence="3 4">Protein METABOLIC NETWORK MODULATOR 1</fullName>
    </submittedName>
</protein>
<dbReference type="InterPro" id="IPR045881">
    <property type="entry name" value="MNM1-like"/>
</dbReference>
<evidence type="ECO:0000256" key="1">
    <source>
        <dbReference type="SAM" id="MobiDB-lite"/>
    </source>
</evidence>
<dbReference type="GeneID" id="108847870"/>
<dbReference type="OrthoDB" id="1910926at2759"/>
<organism evidence="2 3">
    <name type="scientific">Raphanus sativus</name>
    <name type="common">Radish</name>
    <name type="synonym">Raphanus raphanistrum var. sativus</name>
    <dbReference type="NCBI Taxonomy" id="3726"/>
    <lineage>
        <taxon>Eukaryota</taxon>
        <taxon>Viridiplantae</taxon>
        <taxon>Streptophyta</taxon>
        <taxon>Embryophyta</taxon>
        <taxon>Tracheophyta</taxon>
        <taxon>Spermatophyta</taxon>
        <taxon>Magnoliopsida</taxon>
        <taxon>eudicotyledons</taxon>
        <taxon>Gunneridae</taxon>
        <taxon>Pentapetalae</taxon>
        <taxon>rosids</taxon>
        <taxon>malvids</taxon>
        <taxon>Brassicales</taxon>
        <taxon>Brassicaceae</taxon>
        <taxon>Brassiceae</taxon>
        <taxon>Raphanus</taxon>
    </lineage>
</organism>
<accession>A0A6J0MYJ1</accession>
<evidence type="ECO:0000313" key="4">
    <source>
        <dbReference type="RefSeq" id="XP_018476733.1"/>
    </source>
</evidence>
<proteinExistence type="predicted"/>
<dbReference type="AlphaFoldDB" id="A0A6J0MYJ1"/>
<dbReference type="RefSeq" id="XP_018476733.1">
    <property type="nucleotide sequence ID" value="XM_018621231.2"/>
</dbReference>
<dbReference type="PANTHER" id="PTHR34682:SF15">
    <property type="entry name" value="AT HOOK MOTIF-CONTAINING PROTEIN"/>
    <property type="match status" value="1"/>
</dbReference>
<gene>
    <name evidence="3 4" type="primary">LOC108847870</name>
</gene>
<name>A0A6J0MYJ1_RAPSA</name>
<reference evidence="3 4" key="2">
    <citation type="submission" date="2025-04" db="UniProtKB">
        <authorList>
            <consortium name="RefSeq"/>
        </authorList>
    </citation>
    <scope>IDENTIFICATION</scope>
    <source>
        <tissue evidence="3 4">Leaf</tissue>
    </source>
</reference>
<reference evidence="2" key="1">
    <citation type="journal article" date="2019" name="Database">
        <title>The radish genome database (RadishGD): an integrated information resource for radish genomics.</title>
        <authorList>
            <person name="Yu H.J."/>
            <person name="Baek S."/>
            <person name="Lee Y.J."/>
            <person name="Cho A."/>
            <person name="Mun J.H."/>
        </authorList>
    </citation>
    <scope>NUCLEOTIDE SEQUENCE [LARGE SCALE GENOMIC DNA]</scope>
    <source>
        <strain evidence="2">cv. WK10039</strain>
    </source>
</reference>
<dbReference type="PANTHER" id="PTHR34682">
    <property type="entry name" value="AT HOOK MOTIF-CONTAINING PROTEIN"/>
    <property type="match status" value="1"/>
</dbReference>
<keyword evidence="2" id="KW-1185">Reference proteome</keyword>
<feature type="region of interest" description="Disordered" evidence="1">
    <location>
        <begin position="1"/>
        <end position="60"/>
    </location>
</feature>
<dbReference type="RefSeq" id="XP_018476732.1">
    <property type="nucleotide sequence ID" value="XM_018621230.2"/>
</dbReference>
<dbReference type="KEGG" id="rsz:108847870"/>
<evidence type="ECO:0000313" key="2">
    <source>
        <dbReference type="Proteomes" id="UP000504610"/>
    </source>
</evidence>
<feature type="compositionally biased region" description="Basic residues" evidence="1">
    <location>
        <begin position="20"/>
        <end position="30"/>
    </location>
</feature>
<evidence type="ECO:0000313" key="3">
    <source>
        <dbReference type="RefSeq" id="XP_018476732.1"/>
    </source>
</evidence>
<sequence>MEKDGHEQNNHTTSADFMVKRKRGRPRKHVKLDDDSNNRSPPGFSRRTQHHHHQSLQDEAMVGQQVTGTIEANFEDGFLLSVKVGDDSDTMLRGVVFKHGHFHPVSADNDVAPHVPMITRNSGVVVDGHGQRSRSFRGGGARALVPVPIQPKLLATPVVQNGGSGQVSVRYGHGQVHNGSEEQALSIEPLQAIHPVRPVHMPSYGRGNMTELLQAVQENVRETHFSQ</sequence>